<dbReference type="Gene3D" id="3.40.50.300">
    <property type="entry name" value="P-loop containing nucleotide triphosphate hydrolases"/>
    <property type="match status" value="2"/>
</dbReference>
<dbReference type="Pfam" id="PF13662">
    <property type="entry name" value="Toprim_4"/>
    <property type="match status" value="1"/>
</dbReference>
<dbReference type="GO" id="GO:0003697">
    <property type="term" value="F:single-stranded DNA binding"/>
    <property type="evidence" value="ECO:0007669"/>
    <property type="project" value="InterPro"/>
</dbReference>
<evidence type="ECO:0000256" key="1">
    <source>
        <dbReference type="SAM" id="MobiDB-lite"/>
    </source>
</evidence>
<dbReference type="SUPFAM" id="SSF56731">
    <property type="entry name" value="DNA primase core"/>
    <property type="match status" value="1"/>
</dbReference>
<dbReference type="InterPro" id="IPR027417">
    <property type="entry name" value="P-loop_NTPase"/>
</dbReference>
<dbReference type="AlphaFoldDB" id="A0A4V6T426"/>
<dbReference type="SUPFAM" id="SSF52540">
    <property type="entry name" value="P-loop containing nucleoside triphosphate hydrolases"/>
    <property type="match status" value="1"/>
</dbReference>
<name>A0A4V6T426_MUSBA</name>
<dbReference type="GO" id="GO:0043139">
    <property type="term" value="F:5'-3' DNA helicase activity"/>
    <property type="evidence" value="ECO:0007669"/>
    <property type="project" value="InterPro"/>
</dbReference>
<dbReference type="InterPro" id="IPR027032">
    <property type="entry name" value="Twinkle-like"/>
</dbReference>
<dbReference type="Pfam" id="PF03796">
    <property type="entry name" value="DnaB_C"/>
    <property type="match status" value="1"/>
</dbReference>
<evidence type="ECO:0000313" key="3">
    <source>
        <dbReference type="EMBL" id="THU48496.1"/>
    </source>
</evidence>
<dbReference type="Gene3D" id="3.40.1360.10">
    <property type="match status" value="1"/>
</dbReference>
<dbReference type="PANTHER" id="PTHR12873">
    <property type="entry name" value="T7-LIKE MITOCHONDRIAL DNA HELICASE"/>
    <property type="match status" value="1"/>
</dbReference>
<evidence type="ECO:0000313" key="4">
    <source>
        <dbReference type="Proteomes" id="UP000317650"/>
    </source>
</evidence>
<proteinExistence type="predicted"/>
<dbReference type="GO" id="GO:0006260">
    <property type="term" value="P:DNA replication"/>
    <property type="evidence" value="ECO:0007669"/>
    <property type="project" value="InterPro"/>
</dbReference>
<gene>
    <name evidence="3" type="ORF">C4D60_Mb09t26860</name>
</gene>
<organism evidence="3 4">
    <name type="scientific">Musa balbisiana</name>
    <name type="common">Banana</name>
    <dbReference type="NCBI Taxonomy" id="52838"/>
    <lineage>
        <taxon>Eukaryota</taxon>
        <taxon>Viridiplantae</taxon>
        <taxon>Streptophyta</taxon>
        <taxon>Embryophyta</taxon>
        <taxon>Tracheophyta</taxon>
        <taxon>Spermatophyta</taxon>
        <taxon>Magnoliopsida</taxon>
        <taxon>Liliopsida</taxon>
        <taxon>Zingiberales</taxon>
        <taxon>Musaceae</taxon>
        <taxon>Musa</taxon>
    </lineage>
</organism>
<dbReference type="Proteomes" id="UP000317650">
    <property type="component" value="Chromosome 9"/>
</dbReference>
<comment type="caution">
    <text evidence="3">The sequence shown here is derived from an EMBL/GenBank/DDBJ whole genome shotgun (WGS) entry which is preliminary data.</text>
</comment>
<dbReference type="GO" id="GO:0005524">
    <property type="term" value="F:ATP binding"/>
    <property type="evidence" value="ECO:0007669"/>
    <property type="project" value="InterPro"/>
</dbReference>
<protein>
    <recommendedName>
        <fullName evidence="2">SF4 helicase domain-containing protein</fullName>
    </recommendedName>
</protein>
<feature type="domain" description="SF4 helicase" evidence="2">
    <location>
        <begin position="455"/>
        <end position="662"/>
    </location>
</feature>
<keyword evidence="4" id="KW-1185">Reference proteome</keyword>
<evidence type="ECO:0000259" key="2">
    <source>
        <dbReference type="PROSITE" id="PS51199"/>
    </source>
</evidence>
<dbReference type="EMBL" id="PYDT01000010">
    <property type="protein sequence ID" value="THU48496.1"/>
    <property type="molecule type" value="Genomic_DNA"/>
</dbReference>
<accession>A0A4V6T426</accession>
<dbReference type="InterPro" id="IPR007694">
    <property type="entry name" value="DNA_helicase_DnaB-like_C"/>
</dbReference>
<dbReference type="SMART" id="SM00493">
    <property type="entry name" value="TOPRIM"/>
    <property type="match status" value="1"/>
</dbReference>
<dbReference type="PROSITE" id="PS51199">
    <property type="entry name" value="SF4_HELICASE"/>
    <property type="match status" value="1"/>
</dbReference>
<dbReference type="CDD" id="cd00188">
    <property type="entry name" value="TOPRIM"/>
    <property type="match status" value="1"/>
</dbReference>
<sequence>MPTDPGEKTLIKPGPTTICRILLRPVSNDESRGLVVGVMPSSVACRSLRTLLMDGFECLPVRCSASAPAPAPFLPHRLLRLCVHLCSPNPRRPVSKNLPFCHKSSGFCSYSYRPLVPRNAVRPEVDKRIDYLKSKLEEQGIRCGNGKLGKYWRKLCPKCQGGSSKERLLSFFISVDGELASWMCFRATCGWRGSVRAFEECKIGYAKTRQTLKLEDYRVITEIDLQLEPLCTELIAYFAERSISAKTLERNGIMQCKHDDQIVIAFTYRRNAALVSCKYRTFSKECWQETGTEHIFYGLDDIKQASDVIIVEGEIDKLSMEEAGFLNCISVPYGRPAQSSKELPAEDEDTEFQYLWNCQEYLEKASRIILATDANVPGQALAEELARRLGKERCWRVKWPKKNSTELCKDANEVLMYIGPDELRGVIENAELCPIMGLSHFSNFFNEVDAYYHRSLGFDLGVSTGWRALDELYKVVPGELTLITGVPNSGKSEWIDALLCNINEARKWKFLLCSMENKVRDHARKLLEKHINKPFINSRYGESTERMSVQELEQGKKWLNETFYLIRCEDDSFPSIDWVLELAKFAVVRYGIRGLVIDPYNELDHQRSSKQTETQYVSHMLTKIKRFAHHHSCHVWFVAHPRQLHNWKGYPPNLTETQYVSHMLTKIKRFAHHHSCHVWFVAHPRQLHNWKGYPPNLYDISGSAHFINKCDNGIVIHRNRNANAGPIDGVQVCVRKEKGQVPNTSCRERVNRPSHAACGVHGSSPPPLPPKTRLSAH</sequence>
<reference evidence="3 4" key="1">
    <citation type="journal article" date="2019" name="Nat. Plants">
        <title>Genome sequencing of Musa balbisiana reveals subgenome evolution and function divergence in polyploid bananas.</title>
        <authorList>
            <person name="Yao X."/>
        </authorList>
    </citation>
    <scope>NUCLEOTIDE SEQUENCE [LARGE SCALE GENOMIC DNA]</scope>
    <source>
        <strain evidence="4">cv. DH-PKW</strain>
        <tissue evidence="3">Leaves</tissue>
    </source>
</reference>
<feature type="region of interest" description="Disordered" evidence="1">
    <location>
        <begin position="755"/>
        <end position="777"/>
    </location>
</feature>
<dbReference type="PANTHER" id="PTHR12873:SF0">
    <property type="entry name" value="TWINKLE MTDNA HELICASE"/>
    <property type="match status" value="1"/>
</dbReference>
<dbReference type="InterPro" id="IPR006171">
    <property type="entry name" value="TOPRIM_dom"/>
</dbReference>